<dbReference type="InterPro" id="IPR024370">
    <property type="entry name" value="PBP_domain"/>
</dbReference>
<dbReference type="PANTHER" id="PTHR38431">
    <property type="entry name" value="BLL2305 PROTEIN"/>
    <property type="match status" value="1"/>
</dbReference>
<dbReference type="GO" id="GO:0003677">
    <property type="term" value="F:DNA binding"/>
    <property type="evidence" value="ECO:0007669"/>
    <property type="project" value="UniProtKB-KW"/>
</dbReference>
<gene>
    <name evidence="2" type="ORF">ETSY1_41510</name>
</gene>
<keyword evidence="3" id="KW-1185">Reference proteome</keyword>
<evidence type="ECO:0000313" key="2">
    <source>
        <dbReference type="EMBL" id="ETW92929.1"/>
    </source>
</evidence>
<accession>W4L4X2</accession>
<dbReference type="EMBL" id="AZHW01001343">
    <property type="protein sequence ID" value="ETW92929.1"/>
    <property type="molecule type" value="Genomic_DNA"/>
</dbReference>
<dbReference type="Proteomes" id="UP000019141">
    <property type="component" value="Unassembled WGS sequence"/>
</dbReference>
<sequence length="254" mass="27601">VDRWIEAHVTSIPPSAPFLEDAKGLLLIAGSDDPLLDRLLSLYRKQYPEVIVLRSRAGSSEGMLALRRGLCHIACVHLPHPDGGFSTDHVAEVFGPNVAAVTFANRRQGLLLPPGNPHRLSTLQEAVASDLRWVLREPGTGTRALFESELDRLGNDPAPILRNAMMVDTHLEASLAVYRGESDVGIGIEAVARLIGLDFLPLQEERFDFVIQQQTFFTGSVQNLLSLLGTPEFADLAAQLGGYDTTASGRIITS</sequence>
<comment type="caution">
    <text evidence="2">The sequence shown here is derived from an EMBL/GenBank/DDBJ whole genome shotgun (WGS) entry which is preliminary data.</text>
</comment>
<keyword evidence="2" id="KW-0238">DNA-binding</keyword>
<proteinExistence type="predicted"/>
<dbReference type="PANTHER" id="PTHR38431:SF1">
    <property type="entry name" value="BLL2305 PROTEIN"/>
    <property type="match status" value="1"/>
</dbReference>
<evidence type="ECO:0000313" key="3">
    <source>
        <dbReference type="Proteomes" id="UP000019141"/>
    </source>
</evidence>
<protein>
    <submittedName>
        <fullName evidence="2">DNA-binding protein</fullName>
    </submittedName>
</protein>
<dbReference type="SUPFAM" id="SSF53850">
    <property type="entry name" value="Periplasmic binding protein-like II"/>
    <property type="match status" value="1"/>
</dbReference>
<dbReference type="Gene3D" id="3.40.190.290">
    <property type="match status" value="1"/>
</dbReference>
<organism evidence="2 3">
    <name type="scientific">Entotheonella factor</name>
    <dbReference type="NCBI Taxonomy" id="1429438"/>
    <lineage>
        <taxon>Bacteria</taxon>
        <taxon>Pseudomonadati</taxon>
        <taxon>Nitrospinota/Tectimicrobiota group</taxon>
        <taxon>Candidatus Tectimicrobiota</taxon>
        <taxon>Candidatus Entotheonellia</taxon>
        <taxon>Candidatus Entotheonellales</taxon>
        <taxon>Candidatus Entotheonellaceae</taxon>
        <taxon>Candidatus Entotheonella</taxon>
    </lineage>
</organism>
<evidence type="ECO:0000259" key="1">
    <source>
        <dbReference type="Pfam" id="PF12727"/>
    </source>
</evidence>
<feature type="domain" description="PBP" evidence="1">
    <location>
        <begin position="42"/>
        <end position="228"/>
    </location>
</feature>
<feature type="non-terminal residue" evidence="2">
    <location>
        <position position="1"/>
    </location>
</feature>
<dbReference type="HOGENOM" id="CLU_1091917_0_0_7"/>
<dbReference type="Pfam" id="PF12727">
    <property type="entry name" value="PBP_like"/>
    <property type="match status" value="1"/>
</dbReference>
<reference evidence="2 3" key="1">
    <citation type="journal article" date="2014" name="Nature">
        <title>An environmental bacterial taxon with a large and distinct metabolic repertoire.</title>
        <authorList>
            <person name="Wilson M.C."/>
            <person name="Mori T."/>
            <person name="Ruckert C."/>
            <person name="Uria A.R."/>
            <person name="Helf M.J."/>
            <person name="Takada K."/>
            <person name="Gernert C."/>
            <person name="Steffens U.A."/>
            <person name="Heycke N."/>
            <person name="Schmitt S."/>
            <person name="Rinke C."/>
            <person name="Helfrich E.J."/>
            <person name="Brachmann A.O."/>
            <person name="Gurgui C."/>
            <person name="Wakimoto T."/>
            <person name="Kracht M."/>
            <person name="Crusemann M."/>
            <person name="Hentschel U."/>
            <person name="Abe I."/>
            <person name="Matsunaga S."/>
            <person name="Kalinowski J."/>
            <person name="Takeyama H."/>
            <person name="Piel J."/>
        </authorList>
    </citation>
    <scope>NUCLEOTIDE SEQUENCE [LARGE SCALE GENOMIC DNA]</scope>
    <source>
        <strain evidence="3">TSY1</strain>
    </source>
</reference>
<name>W4L4X2_ENTF1</name>
<dbReference type="AlphaFoldDB" id="W4L4X2"/>